<feature type="chain" id="PRO_5038338454" description="Lipoprotein" evidence="1">
    <location>
        <begin position="23"/>
        <end position="194"/>
    </location>
</feature>
<evidence type="ECO:0000313" key="3">
    <source>
        <dbReference type="Proteomes" id="UP000653411"/>
    </source>
</evidence>
<evidence type="ECO:0000313" key="2">
    <source>
        <dbReference type="EMBL" id="GGM96505.1"/>
    </source>
</evidence>
<dbReference type="EMBL" id="BMML01000003">
    <property type="protein sequence ID" value="GGM96505.1"/>
    <property type="molecule type" value="Genomic_DNA"/>
</dbReference>
<proteinExistence type="predicted"/>
<dbReference type="Proteomes" id="UP000653411">
    <property type="component" value="Unassembled WGS sequence"/>
</dbReference>
<sequence>MSRAHRAARPALLVAAAFLLSACGIPTTGVVESGEPATGLRSTTTVYFLKNRVLTAVPRRIARRADTEAAVEAVFSGPDDSDRLSGLTSRLPRLPKDPTVRTAGATVRIALGFDTRPQFVQARRLLLGAALGQLVCTAAAARRAEDPAVVGPVSVTVTASVNSGDSGDNLWNTEGNSTICTKPDRTLDTAARPG</sequence>
<feature type="signal peptide" evidence="1">
    <location>
        <begin position="1"/>
        <end position="22"/>
    </location>
</feature>
<reference evidence="2" key="1">
    <citation type="journal article" date="2014" name="Int. J. Syst. Evol. Microbiol.">
        <title>Complete genome sequence of Corynebacterium casei LMG S-19264T (=DSM 44701T), isolated from a smear-ripened cheese.</title>
        <authorList>
            <consortium name="US DOE Joint Genome Institute (JGI-PGF)"/>
            <person name="Walter F."/>
            <person name="Albersmeier A."/>
            <person name="Kalinowski J."/>
            <person name="Ruckert C."/>
        </authorList>
    </citation>
    <scope>NUCLEOTIDE SEQUENCE</scope>
    <source>
        <strain evidence="2">CGMCC 4.7110</strain>
    </source>
</reference>
<dbReference type="RefSeq" id="WP_189261922.1">
    <property type="nucleotide sequence ID" value="NZ_BMML01000003.1"/>
</dbReference>
<evidence type="ECO:0000256" key="1">
    <source>
        <dbReference type="SAM" id="SignalP"/>
    </source>
</evidence>
<accession>A0A917UHX5</accession>
<keyword evidence="1" id="KW-0732">Signal</keyword>
<organism evidence="2 3">
    <name type="scientific">Streptomyces fuscichromogenes</name>
    <dbReference type="NCBI Taxonomy" id="1324013"/>
    <lineage>
        <taxon>Bacteria</taxon>
        <taxon>Bacillati</taxon>
        <taxon>Actinomycetota</taxon>
        <taxon>Actinomycetes</taxon>
        <taxon>Kitasatosporales</taxon>
        <taxon>Streptomycetaceae</taxon>
        <taxon>Streptomyces</taxon>
    </lineage>
</organism>
<gene>
    <name evidence="2" type="ORF">GCM10011578_016430</name>
</gene>
<name>A0A917UHX5_9ACTN</name>
<comment type="caution">
    <text evidence="2">The sequence shown here is derived from an EMBL/GenBank/DDBJ whole genome shotgun (WGS) entry which is preliminary data.</text>
</comment>
<keyword evidence="3" id="KW-1185">Reference proteome</keyword>
<protein>
    <recommendedName>
        <fullName evidence="4">Lipoprotein</fullName>
    </recommendedName>
</protein>
<dbReference type="PROSITE" id="PS51257">
    <property type="entry name" value="PROKAR_LIPOPROTEIN"/>
    <property type="match status" value="1"/>
</dbReference>
<evidence type="ECO:0008006" key="4">
    <source>
        <dbReference type="Google" id="ProtNLM"/>
    </source>
</evidence>
<reference evidence="2" key="2">
    <citation type="submission" date="2020-09" db="EMBL/GenBank/DDBJ databases">
        <authorList>
            <person name="Sun Q."/>
            <person name="Zhou Y."/>
        </authorList>
    </citation>
    <scope>NUCLEOTIDE SEQUENCE</scope>
    <source>
        <strain evidence="2">CGMCC 4.7110</strain>
    </source>
</reference>
<dbReference type="AlphaFoldDB" id="A0A917UHX5"/>